<protein>
    <submittedName>
        <fullName evidence="1">Uncharacterized protein</fullName>
    </submittedName>
</protein>
<evidence type="ECO:0000313" key="1">
    <source>
        <dbReference type="EMBL" id="SET56356.1"/>
    </source>
</evidence>
<dbReference type="Proteomes" id="UP000181981">
    <property type="component" value="Unassembled WGS sequence"/>
</dbReference>
<gene>
    <name evidence="1" type="ORF">SAMN05444285_11656</name>
</gene>
<name>A0A1I0FEE4_9BACT</name>
<organism evidence="1 2">
    <name type="scientific">Draconibacterium orientale</name>
    <dbReference type="NCBI Taxonomy" id="1168034"/>
    <lineage>
        <taxon>Bacteria</taxon>
        <taxon>Pseudomonadati</taxon>
        <taxon>Bacteroidota</taxon>
        <taxon>Bacteroidia</taxon>
        <taxon>Marinilabiliales</taxon>
        <taxon>Prolixibacteraceae</taxon>
        <taxon>Draconibacterium</taxon>
    </lineage>
</organism>
<dbReference type="AlphaFoldDB" id="A0A1I0FEE4"/>
<reference evidence="1 2" key="1">
    <citation type="submission" date="2016-10" db="EMBL/GenBank/DDBJ databases">
        <authorList>
            <person name="de Groot N.N."/>
        </authorList>
    </citation>
    <scope>NUCLEOTIDE SEQUENCE [LARGE SCALE GENOMIC DNA]</scope>
    <source>
        <strain evidence="1 2">DSM 25947</strain>
    </source>
</reference>
<sequence>MVILFAGTEKGFTAIDEYICKQKIANQNPAIAASFCI</sequence>
<proteinExistence type="predicted"/>
<accession>A0A1I0FEE4</accession>
<evidence type="ECO:0000313" key="2">
    <source>
        <dbReference type="Proteomes" id="UP000181981"/>
    </source>
</evidence>
<dbReference type="EMBL" id="FOHT01000016">
    <property type="protein sequence ID" value="SET56356.1"/>
    <property type="molecule type" value="Genomic_DNA"/>
</dbReference>